<sequence length="285" mass="33210">MDIELKILKTGYCIQLEKISIKEGRFKTIKFPAMVVLIKHPKQGYILFDTGYSHHFFKETKKFPYSIYKKITPVYLEESETVVSQLKKLNLSAKDIQYIILSHFHSDHISGCKDFPNAKFICSKVGYESIQNKKGISALKEGFIPNLLPMDFSDRIIFFEERQITKFPIIETPFDHVIDLFGDKRIYAVLLSGHTKGHYGIFLKSNNQYYFFIGDACWSSKTFEEYLLPHFIANFIMKDKKSYMENVKKLYTLHKAHPHIHIIPSHCLYTVEEAIKNVSLEGKSD</sequence>
<evidence type="ECO:0000256" key="5">
    <source>
        <dbReference type="ARBA" id="ARBA00022833"/>
    </source>
</evidence>
<dbReference type="InterPro" id="IPR051013">
    <property type="entry name" value="MBL_superfamily_lactonases"/>
</dbReference>
<keyword evidence="4 7" id="KW-0378">Hydrolase</keyword>
<dbReference type="GO" id="GO:0016787">
    <property type="term" value="F:hydrolase activity"/>
    <property type="evidence" value="ECO:0007669"/>
    <property type="project" value="UniProtKB-KW"/>
</dbReference>
<feature type="domain" description="Metallo-beta-lactamase" evidence="6">
    <location>
        <begin position="32"/>
        <end position="266"/>
    </location>
</feature>
<reference evidence="7 8" key="1">
    <citation type="submission" date="2019-03" db="EMBL/GenBank/DDBJ databases">
        <title>Genomic Encyclopedia of Type Strains, Phase IV (KMG-IV): sequencing the most valuable type-strain genomes for metagenomic binning, comparative biology and taxonomic classification.</title>
        <authorList>
            <person name="Goeker M."/>
        </authorList>
    </citation>
    <scope>NUCLEOTIDE SEQUENCE [LARGE SCALE GENOMIC DNA]</scope>
    <source>
        <strain evidence="7 8">DSM 102940</strain>
    </source>
</reference>
<dbReference type="Pfam" id="PF00753">
    <property type="entry name" value="Lactamase_B"/>
    <property type="match status" value="1"/>
</dbReference>
<dbReference type="AlphaFoldDB" id="A0A4R2KG02"/>
<keyword evidence="3" id="KW-0479">Metal-binding</keyword>
<keyword evidence="8" id="KW-1185">Reference proteome</keyword>
<dbReference type="PANTHER" id="PTHR42978">
    <property type="entry name" value="QUORUM-QUENCHING LACTONASE YTNP-RELATED-RELATED"/>
    <property type="match status" value="1"/>
</dbReference>
<evidence type="ECO:0000256" key="4">
    <source>
        <dbReference type="ARBA" id="ARBA00022801"/>
    </source>
</evidence>
<comment type="similarity">
    <text evidence="2">Belongs to the metallo-beta-lactamase superfamily.</text>
</comment>
<evidence type="ECO:0000313" key="8">
    <source>
        <dbReference type="Proteomes" id="UP000294919"/>
    </source>
</evidence>
<name>A0A4R2KG02_9FIRM</name>
<evidence type="ECO:0000259" key="6">
    <source>
        <dbReference type="SMART" id="SM00849"/>
    </source>
</evidence>
<comment type="caution">
    <text evidence="7">The sequence shown here is derived from an EMBL/GenBank/DDBJ whole genome shotgun (WGS) entry which is preliminary data.</text>
</comment>
<dbReference type="InterPro" id="IPR001279">
    <property type="entry name" value="Metallo-B-lactamas"/>
</dbReference>
<dbReference type="SUPFAM" id="SSF56281">
    <property type="entry name" value="Metallo-hydrolase/oxidoreductase"/>
    <property type="match status" value="1"/>
</dbReference>
<dbReference type="PANTHER" id="PTHR42978:SF2">
    <property type="entry name" value="102 KBASES UNSTABLE REGION: FROM 1 TO 119443"/>
    <property type="match status" value="1"/>
</dbReference>
<dbReference type="Proteomes" id="UP000294919">
    <property type="component" value="Unassembled WGS sequence"/>
</dbReference>
<evidence type="ECO:0000256" key="2">
    <source>
        <dbReference type="ARBA" id="ARBA00007749"/>
    </source>
</evidence>
<dbReference type="RefSeq" id="WP_132247619.1">
    <property type="nucleotide sequence ID" value="NZ_SLWV01000032.1"/>
</dbReference>
<evidence type="ECO:0000256" key="1">
    <source>
        <dbReference type="ARBA" id="ARBA00001947"/>
    </source>
</evidence>
<protein>
    <submittedName>
        <fullName evidence="7">Glyoxylase-like metal-dependent hydrolase (Beta-lactamase superfamily II)</fullName>
    </submittedName>
</protein>
<dbReference type="CDD" id="cd07730">
    <property type="entry name" value="metallo-hydrolase-like_MBL-fold"/>
    <property type="match status" value="1"/>
</dbReference>
<keyword evidence="5" id="KW-0862">Zinc</keyword>
<dbReference type="OrthoDB" id="9761531at2"/>
<dbReference type="EMBL" id="SLWV01000032">
    <property type="protein sequence ID" value="TCO69356.1"/>
    <property type="molecule type" value="Genomic_DNA"/>
</dbReference>
<dbReference type="GO" id="GO:0046872">
    <property type="term" value="F:metal ion binding"/>
    <property type="evidence" value="ECO:0007669"/>
    <property type="project" value="UniProtKB-KW"/>
</dbReference>
<evidence type="ECO:0000313" key="7">
    <source>
        <dbReference type="EMBL" id="TCO69356.1"/>
    </source>
</evidence>
<comment type="cofactor">
    <cofactor evidence="1">
        <name>Zn(2+)</name>
        <dbReference type="ChEBI" id="CHEBI:29105"/>
    </cofactor>
</comment>
<accession>A0A4R2KG02</accession>
<dbReference type="InterPro" id="IPR036866">
    <property type="entry name" value="RibonucZ/Hydroxyglut_hydro"/>
</dbReference>
<proteinExistence type="inferred from homology"/>
<gene>
    <name evidence="7" type="ORF">EV214_13222</name>
</gene>
<evidence type="ECO:0000256" key="3">
    <source>
        <dbReference type="ARBA" id="ARBA00022723"/>
    </source>
</evidence>
<dbReference type="SMART" id="SM00849">
    <property type="entry name" value="Lactamase_B"/>
    <property type="match status" value="1"/>
</dbReference>
<organism evidence="7 8">
    <name type="scientific">Marinisporobacter balticus</name>
    <dbReference type="NCBI Taxonomy" id="2018667"/>
    <lineage>
        <taxon>Bacteria</taxon>
        <taxon>Bacillati</taxon>
        <taxon>Bacillota</taxon>
        <taxon>Clostridia</taxon>
        <taxon>Peptostreptococcales</taxon>
        <taxon>Thermotaleaceae</taxon>
        <taxon>Marinisporobacter</taxon>
    </lineage>
</organism>
<dbReference type="Gene3D" id="3.60.15.10">
    <property type="entry name" value="Ribonuclease Z/Hydroxyacylglutathione hydrolase-like"/>
    <property type="match status" value="1"/>
</dbReference>